<dbReference type="Proteomes" id="UP001152798">
    <property type="component" value="Chromosome 1"/>
</dbReference>
<evidence type="ECO:0000313" key="1">
    <source>
        <dbReference type="EMBL" id="CAH1389524.1"/>
    </source>
</evidence>
<sequence length="29" mass="3577">MLQEIMIWKGYNGIWKIRRHPAGFESMRK</sequence>
<gene>
    <name evidence="1" type="ORF">NEZAVI_LOCUS921</name>
</gene>
<organism evidence="1 2">
    <name type="scientific">Nezara viridula</name>
    <name type="common">Southern green stink bug</name>
    <name type="synonym">Cimex viridulus</name>
    <dbReference type="NCBI Taxonomy" id="85310"/>
    <lineage>
        <taxon>Eukaryota</taxon>
        <taxon>Metazoa</taxon>
        <taxon>Ecdysozoa</taxon>
        <taxon>Arthropoda</taxon>
        <taxon>Hexapoda</taxon>
        <taxon>Insecta</taxon>
        <taxon>Pterygota</taxon>
        <taxon>Neoptera</taxon>
        <taxon>Paraneoptera</taxon>
        <taxon>Hemiptera</taxon>
        <taxon>Heteroptera</taxon>
        <taxon>Panheteroptera</taxon>
        <taxon>Pentatomomorpha</taxon>
        <taxon>Pentatomoidea</taxon>
        <taxon>Pentatomidae</taxon>
        <taxon>Pentatominae</taxon>
        <taxon>Nezara</taxon>
    </lineage>
</organism>
<keyword evidence="2" id="KW-1185">Reference proteome</keyword>
<reference evidence="1" key="1">
    <citation type="submission" date="2022-01" db="EMBL/GenBank/DDBJ databases">
        <authorList>
            <person name="King R."/>
        </authorList>
    </citation>
    <scope>NUCLEOTIDE SEQUENCE</scope>
</reference>
<dbReference type="AlphaFoldDB" id="A0A9P0E6W6"/>
<dbReference type="EMBL" id="OV725077">
    <property type="protein sequence ID" value="CAH1389524.1"/>
    <property type="molecule type" value="Genomic_DNA"/>
</dbReference>
<protein>
    <submittedName>
        <fullName evidence="1">Uncharacterized protein</fullName>
    </submittedName>
</protein>
<evidence type="ECO:0000313" key="2">
    <source>
        <dbReference type="Proteomes" id="UP001152798"/>
    </source>
</evidence>
<accession>A0A9P0E6W6</accession>
<proteinExistence type="predicted"/>
<name>A0A9P0E6W6_NEZVI</name>